<sequence>MHISIHLVARLFRVPILRVDGQVALTEREGLRSSAVSGPTPLAAGEQPVGRLLALAEAELAEADRTRMLWRG</sequence>
<reference evidence="1" key="1">
    <citation type="submission" date="2015-08" db="EMBL/GenBank/DDBJ databases">
        <authorList>
            <person name="Babu N.S."/>
            <person name="Beckwith C.J."/>
            <person name="Beseler K.G."/>
            <person name="Brison A."/>
            <person name="Carone J.V."/>
            <person name="Caskin T.P."/>
            <person name="Diamond M."/>
            <person name="Durham M.E."/>
            <person name="Foxe J.M."/>
            <person name="Go M."/>
            <person name="Henderson B.A."/>
            <person name="Jones I.B."/>
            <person name="McGettigan J.A."/>
            <person name="Micheletti S.J."/>
            <person name="Nasrallah M.E."/>
            <person name="Ortiz D."/>
            <person name="Piller C.R."/>
            <person name="Privatt S.R."/>
            <person name="Schneider S.L."/>
            <person name="Sharp S."/>
            <person name="Smith T.C."/>
            <person name="Stanton J.D."/>
            <person name="Ullery H.E."/>
            <person name="Wilson R.J."/>
            <person name="Serrano M.G."/>
            <person name="Buck G."/>
            <person name="Lee V."/>
            <person name="Wang Y."/>
            <person name="Carvalho R."/>
            <person name="Voegtly L."/>
            <person name="Shi R."/>
            <person name="Duckworth R."/>
            <person name="Johnson A."/>
            <person name="Loviza R."/>
            <person name="Walstead R."/>
            <person name="Shah Z."/>
            <person name="Kiflezghi M."/>
            <person name="Wade K."/>
            <person name="Ball S.L."/>
            <person name="Bradley K.W."/>
            <person name="Asai D.J."/>
            <person name="Bowman C.A."/>
            <person name="Russell D.A."/>
            <person name="Pope W.H."/>
            <person name="Jacobs-Sera D."/>
            <person name="Hendrix R.W."/>
            <person name="Hatfull G.F."/>
        </authorList>
    </citation>
    <scope>NUCLEOTIDE SEQUENCE</scope>
</reference>
<protein>
    <submittedName>
        <fullName evidence="1">Uncharacterized protein</fullName>
    </submittedName>
</protein>
<name>A0A2P2C9U7_9ZZZZ</name>
<proteinExistence type="predicted"/>
<accession>A0A2P2C9U7</accession>
<dbReference type="AlphaFoldDB" id="A0A2P2C9U7"/>
<evidence type="ECO:0000313" key="1">
    <source>
        <dbReference type="EMBL" id="CUR58777.1"/>
    </source>
</evidence>
<organism evidence="1">
    <name type="scientific">metagenome</name>
    <dbReference type="NCBI Taxonomy" id="256318"/>
    <lineage>
        <taxon>unclassified sequences</taxon>
        <taxon>metagenomes</taxon>
    </lineage>
</organism>
<dbReference type="EMBL" id="CZKA01000050">
    <property type="protein sequence ID" value="CUR58777.1"/>
    <property type="molecule type" value="Genomic_DNA"/>
</dbReference>
<gene>
    <name evidence="1" type="ORF">NOCA2540040</name>
</gene>